<dbReference type="InterPro" id="IPR000257">
    <property type="entry name" value="Uroporphyrinogen_deCOase"/>
</dbReference>
<dbReference type="Gene3D" id="3.20.20.210">
    <property type="match status" value="1"/>
</dbReference>
<gene>
    <name evidence="2" type="ORF">COY52_04450</name>
</gene>
<dbReference type="PANTHER" id="PTHR47099:SF1">
    <property type="entry name" value="METHYLCOBAMIDE:COM METHYLTRANSFERASE MTBA"/>
    <property type="match status" value="1"/>
</dbReference>
<evidence type="ECO:0000259" key="1">
    <source>
        <dbReference type="Pfam" id="PF01208"/>
    </source>
</evidence>
<dbReference type="GO" id="GO:0006779">
    <property type="term" value="P:porphyrin-containing compound biosynthetic process"/>
    <property type="evidence" value="ECO:0007669"/>
    <property type="project" value="InterPro"/>
</dbReference>
<dbReference type="EMBL" id="PFMR01000115">
    <property type="protein sequence ID" value="PIZ17450.1"/>
    <property type="molecule type" value="Genomic_DNA"/>
</dbReference>
<dbReference type="PANTHER" id="PTHR47099">
    <property type="entry name" value="METHYLCOBAMIDE:COM METHYLTRANSFERASE MTBA"/>
    <property type="match status" value="1"/>
</dbReference>
<dbReference type="InterPro" id="IPR052024">
    <property type="entry name" value="Methanogen_methyltrans"/>
</dbReference>
<dbReference type="Pfam" id="PF01208">
    <property type="entry name" value="URO-D"/>
    <property type="match status" value="1"/>
</dbReference>
<sequence>MRHLRGCKMTERERYWKMVEFKKQDHVPFWMDWYSPTGLERWYKEGLPQDVHISEYFGFERTAGVPVNLGIIPGFKYETLEETDKYRVFRDGDNSIKKQFKEYSGFGMPQWIEYPIKTRKDWEDYRKRMNVSSPCRYPPETDWKEWKETMKKRDYPLTIGACSFYGWIRNWVGVENLSVMFFDDPGLIHEMNEFILDFAMKVLHRALDEVKDIDYACFWEDMCYKTGPLISPKMFREFMLPHYKKITALLREHGVRHSWVDCDGNIEELIPLWIEGGVTGFYPLEVAAGMDAVKLRKIYGKNIIMWGNVDKRALAKGRKEIDAEINRLAGITAEGGFIPLVDHAIPEDVSFDNYKYYIERRKVLCGLK</sequence>
<dbReference type="GO" id="GO:0004853">
    <property type="term" value="F:uroporphyrinogen decarboxylase activity"/>
    <property type="evidence" value="ECO:0007669"/>
    <property type="project" value="InterPro"/>
</dbReference>
<dbReference type="AlphaFoldDB" id="A0A2M7SDA7"/>
<comment type="caution">
    <text evidence="2">The sequence shown here is derived from an EMBL/GenBank/DDBJ whole genome shotgun (WGS) entry which is preliminary data.</text>
</comment>
<dbReference type="Proteomes" id="UP000229307">
    <property type="component" value="Unassembled WGS sequence"/>
</dbReference>
<evidence type="ECO:0000313" key="3">
    <source>
        <dbReference type="Proteomes" id="UP000229307"/>
    </source>
</evidence>
<protein>
    <recommendedName>
        <fullName evidence="1">Uroporphyrinogen decarboxylase (URO-D) domain-containing protein</fullName>
    </recommendedName>
</protein>
<reference evidence="3" key="1">
    <citation type="submission" date="2017-09" db="EMBL/GenBank/DDBJ databases">
        <title>Depth-based differentiation of microbial function through sediment-hosted aquifers and enrichment of novel symbionts in the deep terrestrial subsurface.</title>
        <authorList>
            <person name="Probst A.J."/>
            <person name="Ladd B."/>
            <person name="Jarett J.K."/>
            <person name="Geller-Mcgrath D.E."/>
            <person name="Sieber C.M.K."/>
            <person name="Emerson J.B."/>
            <person name="Anantharaman K."/>
            <person name="Thomas B.C."/>
            <person name="Malmstrom R."/>
            <person name="Stieglmeier M."/>
            <person name="Klingl A."/>
            <person name="Woyke T."/>
            <person name="Ryan C.M."/>
            <person name="Banfield J.F."/>
        </authorList>
    </citation>
    <scope>NUCLEOTIDE SEQUENCE [LARGE SCALE GENOMIC DNA]</scope>
</reference>
<feature type="domain" description="Uroporphyrinogen decarboxylase (URO-D)" evidence="1">
    <location>
        <begin position="173"/>
        <end position="361"/>
    </location>
</feature>
<accession>A0A2M7SDA7</accession>
<evidence type="ECO:0000313" key="2">
    <source>
        <dbReference type="EMBL" id="PIZ17450.1"/>
    </source>
</evidence>
<dbReference type="InterPro" id="IPR038071">
    <property type="entry name" value="UROD/MetE-like_sf"/>
</dbReference>
<proteinExistence type="predicted"/>
<dbReference type="SUPFAM" id="SSF51726">
    <property type="entry name" value="UROD/MetE-like"/>
    <property type="match status" value="1"/>
</dbReference>
<name>A0A2M7SDA7_9BACT</name>
<organism evidence="2 3">
    <name type="scientific">Candidatus Desantisbacteria bacterium CG_4_10_14_0_8_um_filter_48_22</name>
    <dbReference type="NCBI Taxonomy" id="1974543"/>
    <lineage>
        <taxon>Bacteria</taxon>
        <taxon>Candidatus Desantisiibacteriota</taxon>
    </lineage>
</organism>